<evidence type="ECO:0000313" key="2">
    <source>
        <dbReference type="EMBL" id="KAK3601700.1"/>
    </source>
</evidence>
<keyword evidence="3" id="KW-1185">Reference proteome</keyword>
<dbReference type="GO" id="GO:0005576">
    <property type="term" value="C:extracellular region"/>
    <property type="evidence" value="ECO:0007669"/>
    <property type="project" value="InterPro"/>
</dbReference>
<dbReference type="AlphaFoldDB" id="A0AAE0T0T1"/>
<accession>A0AAE0T0T1</accession>
<name>A0AAE0T0T1_9BIVA</name>
<dbReference type="GO" id="GO:0008061">
    <property type="term" value="F:chitin binding"/>
    <property type="evidence" value="ECO:0007669"/>
    <property type="project" value="InterPro"/>
</dbReference>
<evidence type="ECO:0000313" key="3">
    <source>
        <dbReference type="Proteomes" id="UP001195483"/>
    </source>
</evidence>
<dbReference type="Gene3D" id="2.170.140.10">
    <property type="entry name" value="Chitin binding domain"/>
    <property type="match status" value="1"/>
</dbReference>
<dbReference type="EMBL" id="JAEAOA010001004">
    <property type="protein sequence ID" value="KAK3601700.1"/>
    <property type="molecule type" value="Genomic_DNA"/>
</dbReference>
<dbReference type="InterPro" id="IPR002557">
    <property type="entry name" value="Chitin-bd_dom"/>
</dbReference>
<sequence length="122" mass="13746">MYAEFALGDIIITSKDKHYKIGITSLVNCDNYLIYSVTCDGSQYFFPNMCPSSCLSNVYFQCTSNTGVAIKKECNNTLGLFWNPQQLTCNYRSSVNCAEEEEDSPSKCTIYSSSWRGFVFGQ</sequence>
<dbReference type="PROSITE" id="PS50940">
    <property type="entry name" value="CHIT_BIND_II"/>
    <property type="match status" value="1"/>
</dbReference>
<gene>
    <name evidence="2" type="ORF">CHS0354_016058</name>
</gene>
<reference evidence="2" key="3">
    <citation type="submission" date="2023-05" db="EMBL/GenBank/DDBJ databases">
        <authorList>
            <person name="Smith C.H."/>
        </authorList>
    </citation>
    <scope>NUCLEOTIDE SEQUENCE</scope>
    <source>
        <strain evidence="2">CHS0354</strain>
        <tissue evidence="2">Mantle</tissue>
    </source>
</reference>
<proteinExistence type="predicted"/>
<reference evidence="2" key="2">
    <citation type="journal article" date="2021" name="Genome Biol. Evol.">
        <title>Developing a high-quality reference genome for a parasitic bivalve with doubly uniparental inheritance (Bivalvia: Unionida).</title>
        <authorList>
            <person name="Smith C.H."/>
        </authorList>
    </citation>
    <scope>NUCLEOTIDE SEQUENCE</scope>
    <source>
        <strain evidence="2">CHS0354</strain>
        <tissue evidence="2">Mantle</tissue>
    </source>
</reference>
<organism evidence="2 3">
    <name type="scientific">Potamilus streckersoni</name>
    <dbReference type="NCBI Taxonomy" id="2493646"/>
    <lineage>
        <taxon>Eukaryota</taxon>
        <taxon>Metazoa</taxon>
        <taxon>Spiralia</taxon>
        <taxon>Lophotrochozoa</taxon>
        <taxon>Mollusca</taxon>
        <taxon>Bivalvia</taxon>
        <taxon>Autobranchia</taxon>
        <taxon>Heteroconchia</taxon>
        <taxon>Palaeoheterodonta</taxon>
        <taxon>Unionida</taxon>
        <taxon>Unionoidea</taxon>
        <taxon>Unionidae</taxon>
        <taxon>Ambleminae</taxon>
        <taxon>Lampsilini</taxon>
        <taxon>Potamilus</taxon>
    </lineage>
</organism>
<reference evidence="2" key="1">
    <citation type="journal article" date="2021" name="Genome Biol. Evol.">
        <title>A High-Quality Reference Genome for a Parasitic Bivalve with Doubly Uniparental Inheritance (Bivalvia: Unionida).</title>
        <authorList>
            <person name="Smith C.H."/>
        </authorList>
    </citation>
    <scope>NUCLEOTIDE SEQUENCE</scope>
    <source>
        <strain evidence="2">CHS0354</strain>
    </source>
</reference>
<evidence type="ECO:0000259" key="1">
    <source>
        <dbReference type="PROSITE" id="PS50940"/>
    </source>
</evidence>
<comment type="caution">
    <text evidence="2">The sequence shown here is derived from an EMBL/GenBank/DDBJ whole genome shotgun (WGS) entry which is preliminary data.</text>
</comment>
<feature type="domain" description="Chitin-binding type-2" evidence="1">
    <location>
        <begin position="36"/>
        <end position="99"/>
    </location>
</feature>
<dbReference type="SUPFAM" id="SSF57625">
    <property type="entry name" value="Invertebrate chitin-binding proteins"/>
    <property type="match status" value="1"/>
</dbReference>
<dbReference type="InterPro" id="IPR036508">
    <property type="entry name" value="Chitin-bd_dom_sf"/>
</dbReference>
<protein>
    <recommendedName>
        <fullName evidence="1">Chitin-binding type-2 domain-containing protein</fullName>
    </recommendedName>
</protein>
<dbReference type="Proteomes" id="UP001195483">
    <property type="component" value="Unassembled WGS sequence"/>
</dbReference>